<organism evidence="2 3">
    <name type="scientific">Cognatilysobacter xinjiangensis</name>
    <dbReference type="NCBI Taxonomy" id="546892"/>
    <lineage>
        <taxon>Bacteria</taxon>
        <taxon>Pseudomonadati</taxon>
        <taxon>Pseudomonadota</taxon>
        <taxon>Gammaproteobacteria</taxon>
        <taxon>Lysobacterales</taxon>
        <taxon>Lysobacteraceae</taxon>
        <taxon>Cognatilysobacter</taxon>
    </lineage>
</organism>
<keyword evidence="1" id="KW-0472">Membrane</keyword>
<proteinExistence type="predicted"/>
<keyword evidence="3" id="KW-1185">Reference proteome</keyword>
<evidence type="ECO:0000313" key="2">
    <source>
        <dbReference type="EMBL" id="GGZ56468.1"/>
    </source>
</evidence>
<keyword evidence="1" id="KW-0812">Transmembrane</keyword>
<dbReference type="Proteomes" id="UP000643403">
    <property type="component" value="Unassembled WGS sequence"/>
</dbReference>
<keyword evidence="1" id="KW-1133">Transmembrane helix</keyword>
<name>A0ABQ3BSP7_9GAMM</name>
<comment type="caution">
    <text evidence="2">The sequence shown here is derived from an EMBL/GenBank/DDBJ whole genome shotgun (WGS) entry which is preliminary data.</text>
</comment>
<accession>A0ABQ3BSP7</accession>
<gene>
    <name evidence="2" type="ORF">GCM10008101_07360</name>
</gene>
<reference evidence="3" key="1">
    <citation type="journal article" date="2019" name="Int. J. Syst. Evol. Microbiol.">
        <title>The Global Catalogue of Microorganisms (GCM) 10K type strain sequencing project: providing services to taxonomists for standard genome sequencing and annotation.</title>
        <authorList>
            <consortium name="The Broad Institute Genomics Platform"/>
            <consortium name="The Broad Institute Genome Sequencing Center for Infectious Disease"/>
            <person name="Wu L."/>
            <person name="Ma J."/>
        </authorList>
    </citation>
    <scope>NUCLEOTIDE SEQUENCE [LARGE SCALE GENOMIC DNA]</scope>
    <source>
        <strain evidence="3">KCTC 22558</strain>
    </source>
</reference>
<evidence type="ECO:0000313" key="3">
    <source>
        <dbReference type="Proteomes" id="UP000643403"/>
    </source>
</evidence>
<dbReference type="EMBL" id="BMXY01000001">
    <property type="protein sequence ID" value="GGZ56468.1"/>
    <property type="molecule type" value="Genomic_DNA"/>
</dbReference>
<protein>
    <submittedName>
        <fullName evidence="2">Uncharacterized protein</fullName>
    </submittedName>
</protein>
<dbReference type="RefSeq" id="WP_189447011.1">
    <property type="nucleotide sequence ID" value="NZ_BMXY01000001.1"/>
</dbReference>
<feature type="transmembrane region" description="Helical" evidence="1">
    <location>
        <begin position="7"/>
        <end position="27"/>
    </location>
</feature>
<sequence length="199" mass="22528">MADRDRWFSAIAWVVVAIVHTLIGIWLSRPVTATRASANDDVALQVEFIQRPEAREQRQRRLVAALARTARGGRQARRNIAQAPISTDDERRAVARERAGAARMDLRPPETHAPFQHRDPFEREAPIAVHRTRFEQAWVPAGDALQQARFRSKAVGTALSLFGGPHRHCSEIEMRLRRPDCLPLHGQDAQDEALRRSVD</sequence>
<evidence type="ECO:0000256" key="1">
    <source>
        <dbReference type="SAM" id="Phobius"/>
    </source>
</evidence>